<dbReference type="InterPro" id="IPR036962">
    <property type="entry name" value="Glyco_hydro_3_N_sf"/>
</dbReference>
<dbReference type="GO" id="GO:0042597">
    <property type="term" value="C:periplasmic space"/>
    <property type="evidence" value="ECO:0007669"/>
    <property type="project" value="UniProtKB-SubCell"/>
</dbReference>
<evidence type="ECO:0000256" key="9">
    <source>
        <dbReference type="ARBA" id="ARBA00067498"/>
    </source>
</evidence>
<dbReference type="Gene3D" id="2.60.40.10">
    <property type="entry name" value="Immunoglobulins"/>
    <property type="match status" value="1"/>
</dbReference>
<comment type="subcellular location">
    <subcellularLocation>
        <location evidence="2">Periplasm</location>
    </subcellularLocation>
</comment>
<dbReference type="AlphaFoldDB" id="A0A9X2ZN66"/>
<evidence type="ECO:0000256" key="2">
    <source>
        <dbReference type="ARBA" id="ARBA00004418"/>
    </source>
</evidence>
<evidence type="ECO:0000256" key="1">
    <source>
        <dbReference type="ARBA" id="ARBA00000448"/>
    </source>
</evidence>
<evidence type="ECO:0000256" key="8">
    <source>
        <dbReference type="ARBA" id="ARBA00023295"/>
    </source>
</evidence>
<keyword evidence="8 10" id="KW-0326">Glycosidase</keyword>
<dbReference type="InterPro" id="IPR026891">
    <property type="entry name" value="Fn3-like"/>
</dbReference>
<sequence>MKNKLVILFLGCAFMSYAQKKEAKKTVKIKPRSEFVSELMSKMTVDEKIGQLNLPTSGDITTGQANSSNVAKNIEEGKVGGLFNIKSVQKIKEVQKIAVEKSRLKIPLLFGMDVIHGYETTFPIPLGLSCIWDMKAIERSAQIAAKEASADGINWTFSPMVDISRDPRWGRVSEGSGEDPYLGSEIAKAMVNGYQQHDLSKNNTILSCVKHFALYGAPEAGRDYNTVDMSKIRMYNEYFPPYKAAVDAGVGSVMASFNEVDGIPATGSKWLMTDVLRKEWGFKGFVVTDYTGIPEMIDHGMGDLQTVSALALNAGVEMDMVGEGFLTTLKKSLAENKVSMAQLDNAVRLILEAKYDLGLFEDPYKYCDPKRAKTEIFTASHRAEARKIASQSLVLLKNENQFLPLKKSGTIAVIGPLADAKENMPGTWSVATNMKTAISLLAGIKDVAGKSTNVLYAKGSNLDYDAEFEKNATMFGKTLYRDDRTKEELLAEALKVASQSDVIVAAIGESAEMSGESSSRTNLEIPQAQKDLLQALLKTGKPVVVVLFDGRPLVIKEESETVPAILNVWFAGSEAGHAIADVLFGDENPSGKLTSTFPRSVGQVPIYYNQKNTGRPLVNKEGKFEKFRSNFIDERNEPLYAFGYGLSYTTFDYSNLKISSDKMNFTGKLNVTVDVTNTGNFDGKEVVQLYIRDLVGSVTRPVRELKGFQKIDLKKGEKRTVNFEITVEDLKFYNSDLKFIAEPGQFDVFVGTDSNAEKKVSFELIK</sequence>
<name>A0A9X2ZN66_9FLAO</name>
<evidence type="ECO:0000256" key="6">
    <source>
        <dbReference type="ARBA" id="ARBA00022764"/>
    </source>
</evidence>
<dbReference type="InterPro" id="IPR013783">
    <property type="entry name" value="Ig-like_fold"/>
</dbReference>
<keyword evidence="6" id="KW-0574">Periplasm</keyword>
<dbReference type="InterPro" id="IPR002772">
    <property type="entry name" value="Glyco_hydro_3_C"/>
</dbReference>
<comment type="similarity">
    <text evidence="3 10">Belongs to the glycosyl hydrolase 3 family.</text>
</comment>
<dbReference type="EMBL" id="JAOZEV010000003">
    <property type="protein sequence ID" value="MCV9931641.1"/>
    <property type="molecule type" value="Genomic_DNA"/>
</dbReference>
<dbReference type="GO" id="GO:0008422">
    <property type="term" value="F:beta-glucosidase activity"/>
    <property type="evidence" value="ECO:0007669"/>
    <property type="project" value="UniProtKB-EC"/>
</dbReference>
<dbReference type="GO" id="GO:0009251">
    <property type="term" value="P:glucan catabolic process"/>
    <property type="evidence" value="ECO:0007669"/>
    <property type="project" value="TreeGrafter"/>
</dbReference>
<dbReference type="FunFam" id="2.60.40.10:FF:000495">
    <property type="entry name" value="Periplasmic beta-glucosidase"/>
    <property type="match status" value="1"/>
</dbReference>
<dbReference type="NCBIfam" id="NF011678">
    <property type="entry name" value="PRK15098.1"/>
    <property type="match status" value="1"/>
</dbReference>
<dbReference type="InterPro" id="IPR019800">
    <property type="entry name" value="Glyco_hydro_3_AS"/>
</dbReference>
<dbReference type="InterPro" id="IPR036881">
    <property type="entry name" value="Glyco_hydro_3_C_sf"/>
</dbReference>
<dbReference type="PROSITE" id="PS00775">
    <property type="entry name" value="GLYCOSYL_HYDROL_F3"/>
    <property type="match status" value="1"/>
</dbReference>
<dbReference type="Pfam" id="PF01915">
    <property type="entry name" value="Glyco_hydro_3_C"/>
    <property type="match status" value="1"/>
</dbReference>
<evidence type="ECO:0000256" key="7">
    <source>
        <dbReference type="ARBA" id="ARBA00022801"/>
    </source>
</evidence>
<evidence type="ECO:0000256" key="5">
    <source>
        <dbReference type="ARBA" id="ARBA00022729"/>
    </source>
</evidence>
<dbReference type="Proteomes" id="UP001151133">
    <property type="component" value="Unassembled WGS sequence"/>
</dbReference>
<keyword evidence="7 10" id="KW-0378">Hydrolase</keyword>
<evidence type="ECO:0000256" key="4">
    <source>
        <dbReference type="ARBA" id="ARBA00012744"/>
    </source>
</evidence>
<reference evidence="12" key="1">
    <citation type="submission" date="2022-10" db="EMBL/GenBank/DDBJ databases">
        <title>Two novel species of Flavobacterium.</title>
        <authorList>
            <person name="Liu Q."/>
            <person name="Xin Y.-H."/>
        </authorList>
    </citation>
    <scope>NUCLEOTIDE SEQUENCE</scope>
    <source>
        <strain evidence="12">LS1R47</strain>
    </source>
</reference>
<dbReference type="PRINTS" id="PR00133">
    <property type="entry name" value="GLHYDRLASE3"/>
</dbReference>
<proteinExistence type="inferred from homology"/>
<evidence type="ECO:0000313" key="13">
    <source>
        <dbReference type="Proteomes" id="UP001151133"/>
    </source>
</evidence>
<dbReference type="EC" id="3.2.1.21" evidence="4"/>
<evidence type="ECO:0000259" key="11">
    <source>
        <dbReference type="SMART" id="SM01217"/>
    </source>
</evidence>
<keyword evidence="5" id="KW-0732">Signal</keyword>
<dbReference type="SMART" id="SM01217">
    <property type="entry name" value="Fn3_like"/>
    <property type="match status" value="1"/>
</dbReference>
<dbReference type="SUPFAM" id="SSF52279">
    <property type="entry name" value="Beta-D-glucan exohydrolase, C-terminal domain"/>
    <property type="match status" value="1"/>
</dbReference>
<dbReference type="Gene3D" id="3.40.50.1700">
    <property type="entry name" value="Glycoside hydrolase family 3 C-terminal domain"/>
    <property type="match status" value="1"/>
</dbReference>
<evidence type="ECO:0000256" key="3">
    <source>
        <dbReference type="ARBA" id="ARBA00005336"/>
    </source>
</evidence>
<comment type="caution">
    <text evidence="12">The sequence shown here is derived from an EMBL/GenBank/DDBJ whole genome shotgun (WGS) entry which is preliminary data.</text>
</comment>
<organism evidence="12 13">
    <name type="scientific">Flavobacterium frigoritolerans</name>
    <dbReference type="NCBI Taxonomy" id="2987686"/>
    <lineage>
        <taxon>Bacteria</taxon>
        <taxon>Pseudomonadati</taxon>
        <taxon>Bacteroidota</taxon>
        <taxon>Flavobacteriia</taxon>
        <taxon>Flavobacteriales</taxon>
        <taxon>Flavobacteriaceae</taxon>
        <taxon>Flavobacterium</taxon>
    </lineage>
</organism>
<evidence type="ECO:0000256" key="10">
    <source>
        <dbReference type="RuleBase" id="RU361161"/>
    </source>
</evidence>
<feature type="domain" description="Fibronectin type III-like" evidence="11">
    <location>
        <begin position="685"/>
        <end position="754"/>
    </location>
</feature>
<evidence type="ECO:0000313" key="12">
    <source>
        <dbReference type="EMBL" id="MCV9931641.1"/>
    </source>
</evidence>
<dbReference type="PANTHER" id="PTHR30620">
    <property type="entry name" value="PERIPLASMIC BETA-GLUCOSIDASE-RELATED"/>
    <property type="match status" value="1"/>
</dbReference>
<dbReference type="InterPro" id="IPR051915">
    <property type="entry name" value="Cellulose_Degrad_GH3"/>
</dbReference>
<dbReference type="Pfam" id="PF14310">
    <property type="entry name" value="Fn3-like"/>
    <property type="match status" value="1"/>
</dbReference>
<dbReference type="FunFam" id="3.40.50.1700:FF:000004">
    <property type="entry name" value="Periplasmic beta-glucosidase"/>
    <property type="match status" value="1"/>
</dbReference>
<dbReference type="InterPro" id="IPR017853">
    <property type="entry name" value="GH"/>
</dbReference>
<gene>
    <name evidence="12" type="primary">bglX</name>
    <name evidence="12" type="ORF">OIU80_05050</name>
</gene>
<protein>
    <recommendedName>
        <fullName evidence="9">Periplasmic beta-glucosidase</fullName>
        <ecNumber evidence="4">3.2.1.21</ecNumber>
    </recommendedName>
</protein>
<dbReference type="RefSeq" id="WP_264285963.1">
    <property type="nucleotide sequence ID" value="NZ_JAOZEV010000003.1"/>
</dbReference>
<dbReference type="InterPro" id="IPR001764">
    <property type="entry name" value="Glyco_hydro_3_N"/>
</dbReference>
<dbReference type="Gene3D" id="3.20.20.300">
    <property type="entry name" value="Glycoside hydrolase, family 3, N-terminal domain"/>
    <property type="match status" value="1"/>
</dbReference>
<accession>A0A9X2ZN66</accession>
<dbReference type="Pfam" id="PF00933">
    <property type="entry name" value="Glyco_hydro_3"/>
    <property type="match status" value="1"/>
</dbReference>
<keyword evidence="13" id="KW-1185">Reference proteome</keyword>
<comment type="catalytic activity">
    <reaction evidence="1">
        <text>Hydrolysis of terminal, non-reducing beta-D-glucosyl residues with release of beta-D-glucose.</text>
        <dbReference type="EC" id="3.2.1.21"/>
    </reaction>
</comment>
<dbReference type="FunFam" id="3.20.20.300:FF:000005">
    <property type="entry name" value="Periplasmic beta-glucosidase"/>
    <property type="match status" value="1"/>
</dbReference>
<dbReference type="PANTHER" id="PTHR30620:SF16">
    <property type="entry name" value="LYSOSOMAL BETA GLUCOSIDASE"/>
    <property type="match status" value="1"/>
</dbReference>
<dbReference type="SUPFAM" id="SSF51445">
    <property type="entry name" value="(Trans)glycosidases"/>
    <property type="match status" value="1"/>
</dbReference>